<name>A0A3M7RAL9_BRAPC</name>
<dbReference type="Proteomes" id="UP000276133">
    <property type="component" value="Unassembled WGS sequence"/>
</dbReference>
<comment type="caution">
    <text evidence="1">The sequence shown here is derived from an EMBL/GenBank/DDBJ whole genome shotgun (WGS) entry which is preliminary data.</text>
</comment>
<evidence type="ECO:0000313" key="2">
    <source>
        <dbReference type="Proteomes" id="UP000276133"/>
    </source>
</evidence>
<evidence type="ECO:0000313" key="1">
    <source>
        <dbReference type="EMBL" id="RNA20600.1"/>
    </source>
</evidence>
<proteinExistence type="predicted"/>
<accession>A0A3M7RAL9</accession>
<dbReference type="EMBL" id="REGN01003816">
    <property type="protein sequence ID" value="RNA20600.1"/>
    <property type="molecule type" value="Genomic_DNA"/>
</dbReference>
<dbReference type="AlphaFoldDB" id="A0A3M7RAL9"/>
<organism evidence="1 2">
    <name type="scientific">Brachionus plicatilis</name>
    <name type="common">Marine rotifer</name>
    <name type="synonym">Brachionus muelleri</name>
    <dbReference type="NCBI Taxonomy" id="10195"/>
    <lineage>
        <taxon>Eukaryota</taxon>
        <taxon>Metazoa</taxon>
        <taxon>Spiralia</taxon>
        <taxon>Gnathifera</taxon>
        <taxon>Rotifera</taxon>
        <taxon>Eurotatoria</taxon>
        <taxon>Monogononta</taxon>
        <taxon>Pseudotrocha</taxon>
        <taxon>Ploima</taxon>
        <taxon>Brachionidae</taxon>
        <taxon>Brachionus</taxon>
    </lineage>
</organism>
<sequence>MVCKNQTSTIARIDRILIKKAQNNNADLTSGFLNSKIELFLAFSFLFIFTCSQKTKPLSQNWTFLKKNNIYRSISNITLILN</sequence>
<protein>
    <submittedName>
        <fullName evidence="1">Uncharacterized protein</fullName>
    </submittedName>
</protein>
<reference evidence="1 2" key="1">
    <citation type="journal article" date="2018" name="Sci. Rep.">
        <title>Genomic signatures of local adaptation to the degree of environmental predictability in rotifers.</title>
        <authorList>
            <person name="Franch-Gras L."/>
            <person name="Hahn C."/>
            <person name="Garcia-Roger E.M."/>
            <person name="Carmona M.J."/>
            <person name="Serra M."/>
            <person name="Gomez A."/>
        </authorList>
    </citation>
    <scope>NUCLEOTIDE SEQUENCE [LARGE SCALE GENOMIC DNA]</scope>
    <source>
        <strain evidence="1">HYR1</strain>
    </source>
</reference>
<keyword evidence="2" id="KW-1185">Reference proteome</keyword>
<gene>
    <name evidence="1" type="ORF">BpHYR1_013782</name>
</gene>